<gene>
    <name evidence="2" type="ORF">NB700_000171</name>
</gene>
<dbReference type="RefSeq" id="WP_267081892.1">
    <property type="nucleotide sequence ID" value="NZ_CP099530.1"/>
</dbReference>
<evidence type="ECO:0000313" key="2">
    <source>
        <dbReference type="EMBL" id="MCW0397615.1"/>
    </source>
</evidence>
<comment type="caution">
    <text evidence="2">The sequence shown here is derived from an EMBL/GenBank/DDBJ whole genome shotgun (WGS) entry which is preliminary data.</text>
</comment>
<sequence length="212" mass="23847">MSELRSTLWEKQEEAAEMIAAITVIASTHSSVVKTSIMKSAHMLLLYNAVESLTYLSLEKVHEKSSVFSYTALSVKFRSIWSDYYLSSHANSSHSSHLEKTVDGSLRMPDLQEFLKRIKVFSGNLDARKLNQILDKYGIKRLHGPELSRLKLVKDKRNSLAHGELMFKEGCRDISVRELDNLTSSIFAVLGMLVDNTENFLDAKGYLSSPSG</sequence>
<dbReference type="Pfam" id="PF18737">
    <property type="entry name" value="HEPN_MAE_28990"/>
    <property type="match status" value="1"/>
</dbReference>
<reference evidence="2 3" key="1">
    <citation type="submission" date="2022-06" db="EMBL/GenBank/DDBJ databases">
        <title>Dynamics of rice microbiomes reveals core vertical transmitted seed endophytes.</title>
        <authorList>
            <person name="Liao K."/>
            <person name="Zhang X."/>
        </authorList>
    </citation>
    <scope>NUCLEOTIDE SEQUENCE [LARGE SCALE GENOMIC DNA]</scope>
    <source>
        <strain evidence="2 3">YT10-10-1</strain>
    </source>
</reference>
<accession>A0ABT3DRD0</accession>
<dbReference type="Proteomes" id="UP001320843">
    <property type="component" value="Unassembled WGS sequence"/>
</dbReference>
<feature type="domain" description="MAE-28990/MAE-18760-like HEPN" evidence="1">
    <location>
        <begin position="3"/>
        <end position="206"/>
    </location>
</feature>
<evidence type="ECO:0000313" key="3">
    <source>
        <dbReference type="Proteomes" id="UP001320843"/>
    </source>
</evidence>
<dbReference type="InterPro" id="IPR040788">
    <property type="entry name" value="HEPN_MAE_28990"/>
</dbReference>
<dbReference type="EMBL" id="JANFWR010000001">
    <property type="protein sequence ID" value="MCW0397615.1"/>
    <property type="molecule type" value="Genomic_DNA"/>
</dbReference>
<organism evidence="2 3">
    <name type="scientific">Xanthomonas sacchari</name>
    <dbReference type="NCBI Taxonomy" id="56458"/>
    <lineage>
        <taxon>Bacteria</taxon>
        <taxon>Pseudomonadati</taxon>
        <taxon>Pseudomonadota</taxon>
        <taxon>Gammaproteobacteria</taxon>
        <taxon>Lysobacterales</taxon>
        <taxon>Lysobacteraceae</taxon>
        <taxon>Xanthomonas</taxon>
    </lineage>
</organism>
<keyword evidence="3" id="KW-1185">Reference proteome</keyword>
<name>A0ABT3DRD0_9XANT</name>
<evidence type="ECO:0000259" key="1">
    <source>
        <dbReference type="Pfam" id="PF18737"/>
    </source>
</evidence>
<protein>
    <recommendedName>
        <fullName evidence="1">MAE-28990/MAE-18760-like HEPN domain-containing protein</fullName>
    </recommendedName>
</protein>
<proteinExistence type="predicted"/>